<proteinExistence type="predicted"/>
<keyword evidence="3" id="KW-1185">Reference proteome</keyword>
<dbReference type="Proteomes" id="UP000030671">
    <property type="component" value="Unassembled WGS sequence"/>
</dbReference>
<keyword evidence="1" id="KW-0472">Membrane</keyword>
<evidence type="ECO:0000256" key="1">
    <source>
        <dbReference type="SAM" id="Phobius"/>
    </source>
</evidence>
<dbReference type="RefSeq" id="XP_009553263.1">
    <property type="nucleotide sequence ID" value="XM_009554968.1"/>
</dbReference>
<protein>
    <submittedName>
        <fullName evidence="2">Uncharacterized protein</fullName>
    </submittedName>
</protein>
<dbReference type="InParanoid" id="W4JNZ8"/>
<dbReference type="HOGENOM" id="CLU_2654803_0_0_1"/>
<dbReference type="GeneID" id="20667750"/>
<feature type="transmembrane region" description="Helical" evidence="1">
    <location>
        <begin position="12"/>
        <end position="36"/>
    </location>
</feature>
<sequence>MFILSPLTLVPVFSFVSVVIILAVASDLMLLLLGYAGRVISLSRVSPLFKVSTLSLLHPFWSHLTAHSPSSRERAF</sequence>
<dbReference type="AlphaFoldDB" id="W4JNZ8"/>
<accession>W4JNZ8</accession>
<keyword evidence="1" id="KW-1133">Transmembrane helix</keyword>
<reference evidence="2 3" key="1">
    <citation type="journal article" date="2012" name="New Phytol.">
        <title>Insight into trade-off between wood decay and parasitism from the genome of a fungal forest pathogen.</title>
        <authorList>
            <person name="Olson A."/>
            <person name="Aerts A."/>
            <person name="Asiegbu F."/>
            <person name="Belbahri L."/>
            <person name="Bouzid O."/>
            <person name="Broberg A."/>
            <person name="Canback B."/>
            <person name="Coutinho P.M."/>
            <person name="Cullen D."/>
            <person name="Dalman K."/>
            <person name="Deflorio G."/>
            <person name="van Diepen L.T."/>
            <person name="Dunand C."/>
            <person name="Duplessis S."/>
            <person name="Durling M."/>
            <person name="Gonthier P."/>
            <person name="Grimwood J."/>
            <person name="Fossdal C.G."/>
            <person name="Hansson D."/>
            <person name="Henrissat B."/>
            <person name="Hietala A."/>
            <person name="Himmelstrand K."/>
            <person name="Hoffmeister D."/>
            <person name="Hogberg N."/>
            <person name="James T.Y."/>
            <person name="Karlsson M."/>
            <person name="Kohler A."/>
            <person name="Kues U."/>
            <person name="Lee Y.H."/>
            <person name="Lin Y.C."/>
            <person name="Lind M."/>
            <person name="Lindquist E."/>
            <person name="Lombard V."/>
            <person name="Lucas S."/>
            <person name="Lunden K."/>
            <person name="Morin E."/>
            <person name="Murat C."/>
            <person name="Park J."/>
            <person name="Raffaello T."/>
            <person name="Rouze P."/>
            <person name="Salamov A."/>
            <person name="Schmutz J."/>
            <person name="Solheim H."/>
            <person name="Stahlberg J."/>
            <person name="Velez H."/>
            <person name="de Vries R.P."/>
            <person name="Wiebenga A."/>
            <person name="Woodward S."/>
            <person name="Yakovlev I."/>
            <person name="Garbelotto M."/>
            <person name="Martin F."/>
            <person name="Grigoriev I.V."/>
            <person name="Stenlid J."/>
        </authorList>
    </citation>
    <scope>NUCLEOTIDE SEQUENCE [LARGE SCALE GENOMIC DNA]</scope>
    <source>
        <strain evidence="2 3">TC 32-1</strain>
    </source>
</reference>
<gene>
    <name evidence="2" type="ORF">HETIRDRAFT_157739</name>
</gene>
<evidence type="ECO:0000313" key="2">
    <source>
        <dbReference type="EMBL" id="ETW74785.1"/>
    </source>
</evidence>
<organism evidence="2 3">
    <name type="scientific">Heterobasidion irregulare (strain TC 32-1)</name>
    <dbReference type="NCBI Taxonomy" id="747525"/>
    <lineage>
        <taxon>Eukaryota</taxon>
        <taxon>Fungi</taxon>
        <taxon>Dikarya</taxon>
        <taxon>Basidiomycota</taxon>
        <taxon>Agaricomycotina</taxon>
        <taxon>Agaricomycetes</taxon>
        <taxon>Russulales</taxon>
        <taxon>Bondarzewiaceae</taxon>
        <taxon>Heterobasidion</taxon>
        <taxon>Heterobasidion annosum species complex</taxon>
    </lineage>
</organism>
<dbReference type="KEGG" id="hir:HETIRDRAFT_157739"/>
<dbReference type="EMBL" id="KI925467">
    <property type="protein sequence ID" value="ETW74785.1"/>
    <property type="molecule type" value="Genomic_DNA"/>
</dbReference>
<name>W4JNZ8_HETIT</name>
<keyword evidence="1" id="KW-0812">Transmembrane</keyword>
<evidence type="ECO:0000313" key="3">
    <source>
        <dbReference type="Proteomes" id="UP000030671"/>
    </source>
</evidence>